<keyword evidence="2" id="KW-1133">Transmembrane helix</keyword>
<organism evidence="3 4">
    <name type="scientific">Intestinimonas butyriciproducens</name>
    <dbReference type="NCBI Taxonomy" id="1297617"/>
    <lineage>
        <taxon>Bacteria</taxon>
        <taxon>Bacillati</taxon>
        <taxon>Bacillota</taxon>
        <taxon>Clostridia</taxon>
        <taxon>Eubacteriales</taxon>
        <taxon>Intestinimonas</taxon>
    </lineage>
</organism>
<dbReference type="STRING" id="1297617.IB211_01026"/>
<accession>A0A0S2W249</accession>
<name>A0A0S2W249_9FIRM</name>
<evidence type="ECO:0000256" key="1">
    <source>
        <dbReference type="SAM" id="Coils"/>
    </source>
</evidence>
<protein>
    <submittedName>
        <fullName evidence="3">Uncharacterized protein</fullName>
    </submittedName>
</protein>
<feature type="coiled-coil region" evidence="1">
    <location>
        <begin position="46"/>
        <end position="73"/>
    </location>
</feature>
<keyword evidence="2" id="KW-0812">Transmembrane</keyword>
<feature type="transmembrane region" description="Helical" evidence="2">
    <location>
        <begin position="21"/>
        <end position="41"/>
    </location>
</feature>
<gene>
    <name evidence="3" type="ORF">IB211_01026</name>
</gene>
<dbReference type="KEGG" id="ibu:IB211_01026"/>
<evidence type="ECO:0000256" key="2">
    <source>
        <dbReference type="SAM" id="Phobius"/>
    </source>
</evidence>
<dbReference type="AlphaFoldDB" id="A0A0S2W249"/>
<dbReference type="Proteomes" id="UP000064844">
    <property type="component" value="Chromosome"/>
</dbReference>
<dbReference type="PATRIC" id="fig|1297617.4.peg.1046"/>
<reference evidence="4" key="2">
    <citation type="submission" date="2015-04" db="EMBL/GenBank/DDBJ databases">
        <title>A butyrogenic pathway from the amino acid lysine in a human gut commensal.</title>
        <authorList>
            <person name="de Vos W.M."/>
            <person name="Bui N.T.P."/>
            <person name="Plugge C.M."/>
            <person name="Ritari J."/>
        </authorList>
    </citation>
    <scope>NUCLEOTIDE SEQUENCE [LARGE SCALE GENOMIC DNA]</scope>
    <source>
        <strain evidence="4">AF211</strain>
    </source>
</reference>
<keyword evidence="2" id="KW-0472">Membrane</keyword>
<evidence type="ECO:0000313" key="4">
    <source>
        <dbReference type="Proteomes" id="UP000064844"/>
    </source>
</evidence>
<proteinExistence type="predicted"/>
<keyword evidence="4" id="KW-1185">Reference proteome</keyword>
<dbReference type="EMBL" id="CP011307">
    <property type="protein sequence ID" value="ALP93419.1"/>
    <property type="molecule type" value="Genomic_DNA"/>
</dbReference>
<dbReference type="eggNOG" id="ENOG5032RDV">
    <property type="taxonomic scope" value="Bacteria"/>
</dbReference>
<keyword evidence="1" id="KW-0175">Coiled coil</keyword>
<evidence type="ECO:0000313" key="3">
    <source>
        <dbReference type="EMBL" id="ALP93419.1"/>
    </source>
</evidence>
<reference evidence="3 4" key="1">
    <citation type="journal article" date="2015" name="Nat. Commun.">
        <title>Production of butyrate from lysine and the Amadori product fructoselysine by a human gut commensal.</title>
        <authorList>
            <person name="Bui T.P."/>
            <person name="Ritari J."/>
            <person name="Boeren S."/>
            <person name="de Waard P."/>
            <person name="Plugge C.M."/>
            <person name="de Vos W.M."/>
        </authorList>
    </citation>
    <scope>NUCLEOTIDE SEQUENCE [LARGE SCALE GENOMIC DNA]</scope>
    <source>
        <strain evidence="3 4">AF211</strain>
    </source>
</reference>
<sequence length="144" mass="15940">MRTRERAAVRPKVRVREAGQISVFAVVGFLAVGVFAVLLMLSTVQLTRVSDEMISLKSQLSNLQSEEKKLMAQYELAYDLSTIEQKVTSDGSMVKPQSSQIYTLDLSEEDSVVHYSRENGGAETVDSLISSLKSLLDGALSYFR</sequence>